<feature type="transmembrane region" description="Helical" evidence="2">
    <location>
        <begin position="352"/>
        <end position="371"/>
    </location>
</feature>
<dbReference type="InterPro" id="IPR000883">
    <property type="entry name" value="Cyt_C_Oxase_1"/>
</dbReference>
<dbReference type="GO" id="GO:0020037">
    <property type="term" value="F:heme binding"/>
    <property type="evidence" value="ECO:0007669"/>
    <property type="project" value="InterPro"/>
</dbReference>
<keyword evidence="2" id="KW-0812">Transmembrane</keyword>
<feature type="transmembrane region" description="Helical" evidence="2">
    <location>
        <begin position="581"/>
        <end position="601"/>
    </location>
</feature>
<dbReference type="InterPro" id="IPR036927">
    <property type="entry name" value="Cyt_c_oxase-like_su1_sf"/>
</dbReference>
<feature type="transmembrane region" description="Helical" evidence="2">
    <location>
        <begin position="383"/>
        <end position="403"/>
    </location>
</feature>
<keyword evidence="2" id="KW-1133">Transmembrane helix</keyword>
<evidence type="ECO:0000256" key="2">
    <source>
        <dbReference type="SAM" id="Phobius"/>
    </source>
</evidence>
<dbReference type="Gene3D" id="1.20.210.10">
    <property type="entry name" value="Cytochrome c oxidase-like, subunit I domain"/>
    <property type="match status" value="1"/>
</dbReference>
<feature type="transmembrane region" description="Helical" evidence="2">
    <location>
        <begin position="513"/>
        <end position="538"/>
    </location>
</feature>
<feature type="transmembrane region" description="Helical" evidence="2">
    <location>
        <begin position="247"/>
        <end position="267"/>
    </location>
</feature>
<feature type="region of interest" description="Disordered" evidence="1">
    <location>
        <begin position="1"/>
        <end position="26"/>
    </location>
</feature>
<feature type="domain" description="Nitric oxide reductase subunit B cytochrome c-like" evidence="3">
    <location>
        <begin position="60"/>
        <end position="234"/>
    </location>
</feature>
<dbReference type="InterPro" id="IPR054309">
    <property type="entry name" value="NorB_cytochrome_c-like"/>
</dbReference>
<reference evidence="4 5" key="1">
    <citation type="submission" date="2012-02" db="EMBL/GenBank/DDBJ databases">
        <title>Whole genome shotgun sequence of Mobilicoccus pelagius NBRC 104925.</title>
        <authorList>
            <person name="Yoshida Y."/>
            <person name="Hosoyama A."/>
            <person name="Tsuchikane K."/>
            <person name="Katsumata H."/>
            <person name="Yamazaki S."/>
            <person name="Fujita N."/>
        </authorList>
    </citation>
    <scope>NUCLEOTIDE SEQUENCE [LARGE SCALE GENOMIC DNA]</scope>
    <source>
        <strain evidence="4 5">NBRC 104925</strain>
    </source>
</reference>
<keyword evidence="2" id="KW-0472">Membrane</keyword>
<name>H5UQR0_9MICO</name>
<dbReference type="PANTHER" id="PTHR10422">
    <property type="entry name" value="CYTOCHROME C OXIDASE SUBUNIT 1"/>
    <property type="match status" value="1"/>
</dbReference>
<feature type="transmembrane region" description="Helical" evidence="2">
    <location>
        <begin position="432"/>
        <end position="449"/>
    </location>
</feature>
<dbReference type="SUPFAM" id="SSF81442">
    <property type="entry name" value="Cytochrome c oxidase subunit I-like"/>
    <property type="match status" value="1"/>
</dbReference>
<dbReference type="GO" id="GO:0016020">
    <property type="term" value="C:membrane"/>
    <property type="evidence" value="ECO:0007669"/>
    <property type="project" value="InterPro"/>
</dbReference>
<dbReference type="AlphaFoldDB" id="H5UQR0"/>
<feature type="transmembrane region" description="Helical" evidence="2">
    <location>
        <begin position="302"/>
        <end position="323"/>
    </location>
</feature>
<organism evidence="4 5">
    <name type="scientific">Mobilicoccus pelagius NBRC 104925</name>
    <dbReference type="NCBI Taxonomy" id="1089455"/>
    <lineage>
        <taxon>Bacteria</taxon>
        <taxon>Bacillati</taxon>
        <taxon>Actinomycetota</taxon>
        <taxon>Actinomycetes</taxon>
        <taxon>Micrococcales</taxon>
        <taxon>Dermatophilaceae</taxon>
        <taxon>Mobilicoccus</taxon>
    </lineage>
</organism>
<feature type="transmembrane region" description="Helical" evidence="2">
    <location>
        <begin position="621"/>
        <end position="644"/>
    </location>
</feature>
<feature type="transmembrane region" description="Helical" evidence="2">
    <location>
        <begin position="547"/>
        <end position="569"/>
    </location>
</feature>
<dbReference type="eggNOG" id="COG3256">
    <property type="taxonomic scope" value="Bacteria"/>
</dbReference>
<evidence type="ECO:0000259" key="3">
    <source>
        <dbReference type="Pfam" id="PF22085"/>
    </source>
</evidence>
<dbReference type="GO" id="GO:0009060">
    <property type="term" value="P:aerobic respiration"/>
    <property type="evidence" value="ECO:0007669"/>
    <property type="project" value="InterPro"/>
</dbReference>
<evidence type="ECO:0000313" key="4">
    <source>
        <dbReference type="EMBL" id="GAB48068.1"/>
    </source>
</evidence>
<feature type="transmembrane region" description="Helical" evidence="2">
    <location>
        <begin position="30"/>
        <end position="50"/>
    </location>
</feature>
<accession>H5UQR0</accession>
<dbReference type="GO" id="GO:0004129">
    <property type="term" value="F:cytochrome-c oxidase activity"/>
    <property type="evidence" value="ECO:0007669"/>
    <property type="project" value="InterPro"/>
</dbReference>
<evidence type="ECO:0000256" key="1">
    <source>
        <dbReference type="SAM" id="MobiDB-lite"/>
    </source>
</evidence>
<protein>
    <recommendedName>
        <fullName evidence="3">Nitric oxide reductase subunit B cytochrome c-like domain-containing protein</fullName>
    </recommendedName>
</protein>
<sequence length="803" mass="87175">MSGARMSSTLASPSSAASPTGSTPSRDRRWWWALAVVVLGSFTVLLWMGLEIDESKPPIPARVVATDGTVLVDGDDVMDGQRVWQSIGGQQIGSVWGHGAYVAPDWTADWLHREATFVLDEYARDMGVASYDAASPEQQGALQARLRQTFRTNTYDPAAGTITLDPVRARAFEANARHYADVFGRGHEQYAIPAGTVKDPEAMRQMTTFFWWSSWAASTNAPGDDATYTRNWPHEPLVGNTPTPTNVLWSIISIIVLLAGIAGMVWYQNFGPHDDEVTDAPPTADPLLGYEPTPSQRATLKYFFVVGALFVFQIAAGILSAHYGVEGAALYGIPIDRILPYAVVRTWHTQLGILWIATAWLATGLYVAPAVGGREPRFQRLGVNVLFGALVLVVGGSMIGQWLSITGRMGYGTTRSWWLGTTGMEYLDLARLWQIGLLVGLFLWFGLMARGMWPALGRAADGPLTPTAEAPLAAGGRRTLVLMLLMSCLAIASFFGAAFGMGHDTHLSITEYWRWWVVHLWVEGFFEVFATVVIAFLFSRLGLLRPAVAATATLSATTIFLLGGIIGTGHHLYFTGANDPVMAWSATFSALEVVPLALIGFEAFRNLRILRVSEWVAGYKWAIYFFLSVSFWNALGAGVFGFLINPPISLFYVQGLNLTPLHGHTALFGVYGMLGIGLMLFCVRSLMPGREWNDLPIKLGFWGLNGGLLAMALLSLLPLGLAQAWASITEGLWYARSAEFLATPALTVLRWMRTPGDVLFGLGALAIGVFMVGLLTGHSYRAGGGRTVPGQAVAAGTTPHEEA</sequence>
<gene>
    <name evidence="4" type="ORF">MOPEL_041_00110</name>
</gene>
<proteinExistence type="predicted"/>
<feature type="transmembrane region" description="Helical" evidence="2">
    <location>
        <begin position="664"/>
        <end position="687"/>
    </location>
</feature>
<dbReference type="STRING" id="1089455.MOPEL_041_00110"/>
<dbReference type="Proteomes" id="UP000004367">
    <property type="component" value="Unassembled WGS sequence"/>
</dbReference>
<dbReference type="Pfam" id="PF00115">
    <property type="entry name" value="COX1"/>
    <property type="match status" value="1"/>
</dbReference>
<dbReference type="PANTHER" id="PTHR10422:SF38">
    <property type="entry name" value="CYTOCHROME B SUBUNIT OF NITRIC OXIDE REDUCTASE"/>
    <property type="match status" value="1"/>
</dbReference>
<comment type="caution">
    <text evidence="4">The sequence shown here is derived from an EMBL/GenBank/DDBJ whole genome shotgun (WGS) entry which is preliminary data.</text>
</comment>
<feature type="compositionally biased region" description="Low complexity" evidence="1">
    <location>
        <begin position="7"/>
        <end position="24"/>
    </location>
</feature>
<evidence type="ECO:0000313" key="5">
    <source>
        <dbReference type="Proteomes" id="UP000004367"/>
    </source>
</evidence>
<feature type="transmembrane region" description="Helical" evidence="2">
    <location>
        <begin position="480"/>
        <end position="501"/>
    </location>
</feature>
<feature type="transmembrane region" description="Helical" evidence="2">
    <location>
        <begin position="699"/>
        <end position="726"/>
    </location>
</feature>
<dbReference type="Pfam" id="PF22085">
    <property type="entry name" value="NorB_cytochrome_c-like"/>
    <property type="match status" value="1"/>
</dbReference>
<feature type="transmembrane region" description="Helical" evidence="2">
    <location>
        <begin position="758"/>
        <end position="776"/>
    </location>
</feature>
<keyword evidence="5" id="KW-1185">Reference proteome</keyword>
<dbReference type="EMBL" id="BAFE01000037">
    <property type="protein sequence ID" value="GAB48068.1"/>
    <property type="molecule type" value="Genomic_DNA"/>
</dbReference>